<proteinExistence type="inferred from homology"/>
<dbReference type="RefSeq" id="WP_267566705.1">
    <property type="nucleotide sequence ID" value="NZ_JAPNTZ010000011.1"/>
</dbReference>
<evidence type="ECO:0000256" key="3">
    <source>
        <dbReference type="ARBA" id="ARBA00023015"/>
    </source>
</evidence>
<gene>
    <name evidence="7" type="ORF">OWR29_30120</name>
</gene>
<dbReference type="InterPro" id="IPR000524">
    <property type="entry name" value="Tscrpt_reg_HTH_GntR"/>
</dbReference>
<dbReference type="EMBL" id="JAPNTZ010000011">
    <property type="protein sequence ID" value="MCY1142273.1"/>
    <property type="molecule type" value="Genomic_DNA"/>
</dbReference>
<evidence type="ECO:0000256" key="4">
    <source>
        <dbReference type="ARBA" id="ARBA00023125"/>
    </source>
</evidence>
<evidence type="ECO:0000256" key="1">
    <source>
        <dbReference type="ARBA" id="ARBA00005384"/>
    </source>
</evidence>
<dbReference type="Gene3D" id="1.10.10.10">
    <property type="entry name" value="Winged helix-like DNA-binding domain superfamily/Winged helix DNA-binding domain"/>
    <property type="match status" value="1"/>
</dbReference>
<dbReference type="Pfam" id="PF00392">
    <property type="entry name" value="GntR"/>
    <property type="match status" value="1"/>
</dbReference>
<accession>A0ABT4B9G9</accession>
<evidence type="ECO:0000313" key="8">
    <source>
        <dbReference type="Proteomes" id="UP001151002"/>
    </source>
</evidence>
<dbReference type="CDD" id="cd00609">
    <property type="entry name" value="AAT_like"/>
    <property type="match status" value="1"/>
</dbReference>
<comment type="caution">
    <text evidence="7">The sequence shown here is derived from an EMBL/GenBank/DDBJ whole genome shotgun (WGS) entry which is preliminary data.</text>
</comment>
<evidence type="ECO:0000256" key="2">
    <source>
        <dbReference type="ARBA" id="ARBA00022898"/>
    </source>
</evidence>
<dbReference type="PROSITE" id="PS50949">
    <property type="entry name" value="HTH_GNTR"/>
    <property type="match status" value="1"/>
</dbReference>
<evidence type="ECO:0000256" key="5">
    <source>
        <dbReference type="ARBA" id="ARBA00023163"/>
    </source>
</evidence>
<keyword evidence="8" id="KW-1185">Reference proteome</keyword>
<reference evidence="7" key="1">
    <citation type="submission" date="2022-11" db="EMBL/GenBank/DDBJ databases">
        <authorList>
            <person name="Somphong A."/>
            <person name="Phongsopitanun W."/>
        </authorList>
    </citation>
    <scope>NUCLEOTIDE SEQUENCE</scope>
    <source>
        <strain evidence="7">Pm04-4</strain>
    </source>
</reference>
<keyword evidence="7" id="KW-0032">Aminotransferase</keyword>
<dbReference type="InterPro" id="IPR015421">
    <property type="entry name" value="PyrdxlP-dep_Trfase_major"/>
</dbReference>
<dbReference type="GO" id="GO:0008483">
    <property type="term" value="F:transaminase activity"/>
    <property type="evidence" value="ECO:0007669"/>
    <property type="project" value="UniProtKB-KW"/>
</dbReference>
<sequence length="463" mass="48165">MPDSRTDSAWETLLELPAPGPRHVALATALRAAIRSGRLATGAALPPSRVLAPVLGCSRWVVTQAYAQLATEGYVTGRTGSATRVRWSAGVDPSPPVAPAPASRPRFDLAPGLPDLRAFPRRQWADALARAAADADLGYPPPGGLPGLRAVLADYLVRSRGAVASASSVVICGGIRDAVGRLGRGLAAGGHREIAVEDPGWGALRSAVSAAGLRPRPVPVDAEGLRVAELPSRVRAVLLSPAHQFPTGVVLSPARRAALIDWARDVDGLIIEDEYDSEFRYDRKPVGCLQGLDPERVALTGSAHKTLAPAVGVGWAVVPLAWRTAVAADPGPSVIDQAAFASFVAAGRYDRHLHRTRQRYRARRDRLIAELARHLPGATTQGISAGLHVVCSWPGLDETAVAAAARDAGVGVMTLADYRTAPGPPGLVLGYGNIGDAAIPRAVAVLASVSRLAGGWEAGVSSA</sequence>
<dbReference type="PANTHER" id="PTHR46577">
    <property type="entry name" value="HTH-TYPE TRANSCRIPTIONAL REGULATORY PROTEIN GABR"/>
    <property type="match status" value="1"/>
</dbReference>
<dbReference type="InterPro" id="IPR015424">
    <property type="entry name" value="PyrdxlP-dep_Trfase"/>
</dbReference>
<dbReference type="SUPFAM" id="SSF53383">
    <property type="entry name" value="PLP-dependent transferases"/>
    <property type="match status" value="1"/>
</dbReference>
<dbReference type="Gene3D" id="3.40.640.10">
    <property type="entry name" value="Type I PLP-dependent aspartate aminotransferase-like (Major domain)"/>
    <property type="match status" value="1"/>
</dbReference>
<dbReference type="SUPFAM" id="SSF46785">
    <property type="entry name" value="Winged helix' DNA-binding domain"/>
    <property type="match status" value="1"/>
</dbReference>
<keyword evidence="2" id="KW-0663">Pyridoxal phosphate</keyword>
<feature type="domain" description="HTH gntR-type" evidence="6">
    <location>
        <begin position="20"/>
        <end position="88"/>
    </location>
</feature>
<keyword evidence="4" id="KW-0238">DNA-binding</keyword>
<dbReference type="InterPro" id="IPR036390">
    <property type="entry name" value="WH_DNA-bd_sf"/>
</dbReference>
<dbReference type="InterPro" id="IPR004839">
    <property type="entry name" value="Aminotransferase_I/II_large"/>
</dbReference>
<protein>
    <submittedName>
        <fullName evidence="7">PLP-dependent aminotransferase family protein</fullName>
    </submittedName>
</protein>
<dbReference type="InterPro" id="IPR036388">
    <property type="entry name" value="WH-like_DNA-bd_sf"/>
</dbReference>
<evidence type="ECO:0000313" key="7">
    <source>
        <dbReference type="EMBL" id="MCY1142273.1"/>
    </source>
</evidence>
<keyword evidence="5" id="KW-0804">Transcription</keyword>
<keyword evidence="3" id="KW-0805">Transcription regulation</keyword>
<comment type="similarity">
    <text evidence="1">In the C-terminal section; belongs to the class-I pyridoxal-phosphate-dependent aminotransferase family.</text>
</comment>
<name>A0ABT4B9G9_9ACTN</name>
<dbReference type="Proteomes" id="UP001151002">
    <property type="component" value="Unassembled WGS sequence"/>
</dbReference>
<evidence type="ECO:0000259" key="6">
    <source>
        <dbReference type="PROSITE" id="PS50949"/>
    </source>
</evidence>
<organism evidence="7 8">
    <name type="scientific">Paractinoplanes pyxinae</name>
    <dbReference type="NCBI Taxonomy" id="2997416"/>
    <lineage>
        <taxon>Bacteria</taxon>
        <taxon>Bacillati</taxon>
        <taxon>Actinomycetota</taxon>
        <taxon>Actinomycetes</taxon>
        <taxon>Micromonosporales</taxon>
        <taxon>Micromonosporaceae</taxon>
        <taxon>Paractinoplanes</taxon>
    </lineage>
</organism>
<keyword evidence="7" id="KW-0808">Transferase</keyword>
<dbReference type="PANTHER" id="PTHR46577:SF1">
    <property type="entry name" value="HTH-TYPE TRANSCRIPTIONAL REGULATORY PROTEIN GABR"/>
    <property type="match status" value="1"/>
</dbReference>
<dbReference type="InterPro" id="IPR051446">
    <property type="entry name" value="HTH_trans_reg/aminotransferase"/>
</dbReference>
<dbReference type="Pfam" id="PF00155">
    <property type="entry name" value="Aminotran_1_2"/>
    <property type="match status" value="1"/>
</dbReference>
<dbReference type="SMART" id="SM00345">
    <property type="entry name" value="HTH_GNTR"/>
    <property type="match status" value="1"/>
</dbReference>
<dbReference type="CDD" id="cd07377">
    <property type="entry name" value="WHTH_GntR"/>
    <property type="match status" value="1"/>
</dbReference>